<name>A0A0D1BZA0_CLOBO</name>
<comment type="caution">
    <text evidence="2">The sequence shown here is derived from an EMBL/GenBank/DDBJ whole genome shotgun (WGS) entry which is preliminary data.</text>
</comment>
<feature type="transmembrane region" description="Helical" evidence="1">
    <location>
        <begin position="72"/>
        <end position="91"/>
    </location>
</feature>
<feature type="transmembrane region" description="Helical" evidence="1">
    <location>
        <begin position="103"/>
        <end position="122"/>
    </location>
</feature>
<feature type="transmembrane region" description="Helical" evidence="1">
    <location>
        <begin position="6"/>
        <end position="23"/>
    </location>
</feature>
<proteinExistence type="predicted"/>
<dbReference type="AlphaFoldDB" id="A0A0D1BZA0"/>
<evidence type="ECO:0000313" key="3">
    <source>
        <dbReference type="Proteomes" id="UP000032250"/>
    </source>
</evidence>
<reference evidence="2 3" key="1">
    <citation type="submission" date="2014-06" db="EMBL/GenBank/DDBJ databases">
        <title>Genome characterization of distinct group I Clostridium botulinum lineages.</title>
        <authorList>
            <person name="Giordani F."/>
            <person name="Anselmo A."/>
            <person name="Fillo S."/>
            <person name="Palozzi A.M."/>
            <person name="Fortunato A."/>
            <person name="Gentile B."/>
            <person name="Ciammaruconi A."/>
            <person name="Anniballi F."/>
            <person name="De Medici D."/>
            <person name="Lista F."/>
        </authorList>
    </citation>
    <scope>NUCLEOTIDE SEQUENCE [LARGE SCALE GENOMIC DNA]</scope>
    <source>
        <strain evidence="2 3">B2 450</strain>
    </source>
</reference>
<dbReference type="EMBL" id="JXSU01000007">
    <property type="protein sequence ID" value="KIS24066.1"/>
    <property type="molecule type" value="Genomic_DNA"/>
</dbReference>
<organism evidence="2 3">
    <name type="scientific">Clostridium botulinum B2 450</name>
    <dbReference type="NCBI Taxonomy" id="1379739"/>
    <lineage>
        <taxon>Bacteria</taxon>
        <taxon>Bacillati</taxon>
        <taxon>Bacillota</taxon>
        <taxon>Clostridia</taxon>
        <taxon>Eubacteriales</taxon>
        <taxon>Clostridiaceae</taxon>
        <taxon>Clostridium</taxon>
    </lineage>
</organism>
<gene>
    <name evidence="2" type="ORF">N495_10900</name>
</gene>
<keyword evidence="1" id="KW-0472">Membrane</keyword>
<accession>A0A0D1BZA0</accession>
<evidence type="ECO:0000313" key="2">
    <source>
        <dbReference type="EMBL" id="KIS24066.1"/>
    </source>
</evidence>
<sequence length="134" mass="15379">MNILISTCNIGIPVLMIFIGILYKCNSYKKIDKTLDLIIPIATFFTGFSERDREHLYKNTNNLASVNRKCSLIWSISGVCTLLLTIISLILNKSDIYNTSVILLEPELLILVIVFITVEYILKRNFNKKISEQY</sequence>
<keyword evidence="1" id="KW-1133">Transmembrane helix</keyword>
<keyword evidence="1" id="KW-0812">Transmembrane</keyword>
<dbReference type="RefSeq" id="WP_043032049.1">
    <property type="nucleotide sequence ID" value="NZ_JXSU01000007.1"/>
</dbReference>
<dbReference type="PATRIC" id="fig|1379739.3.peg.2550"/>
<protein>
    <submittedName>
        <fullName evidence="2">Membrane protein</fullName>
    </submittedName>
</protein>
<dbReference type="OrthoDB" id="1931270at2"/>
<dbReference type="Proteomes" id="UP000032250">
    <property type="component" value="Unassembled WGS sequence"/>
</dbReference>
<evidence type="ECO:0000256" key="1">
    <source>
        <dbReference type="SAM" id="Phobius"/>
    </source>
</evidence>
<dbReference type="HOGENOM" id="CLU_1892505_0_0_9"/>